<keyword evidence="2" id="KW-1185">Reference proteome</keyword>
<dbReference type="EMBL" id="BGZK01000350">
    <property type="protein sequence ID" value="GBP38496.1"/>
    <property type="molecule type" value="Genomic_DNA"/>
</dbReference>
<dbReference type="Proteomes" id="UP000299102">
    <property type="component" value="Unassembled WGS sequence"/>
</dbReference>
<dbReference type="AlphaFoldDB" id="A0A4C1VHT2"/>
<sequence>MAYVGCSRRGNNETCNSRSHLTSRSRVLFNLTTSISYVPIASTVKTSARREATFHERVRVMRRLSSHCRDC</sequence>
<name>A0A4C1VHT2_EUMVA</name>
<proteinExistence type="predicted"/>
<accession>A0A4C1VHT2</accession>
<protein>
    <submittedName>
        <fullName evidence="1">Uncharacterized protein</fullName>
    </submittedName>
</protein>
<comment type="caution">
    <text evidence="1">The sequence shown here is derived from an EMBL/GenBank/DDBJ whole genome shotgun (WGS) entry which is preliminary data.</text>
</comment>
<gene>
    <name evidence="1" type="ORF">EVAR_95396_1</name>
</gene>
<evidence type="ECO:0000313" key="1">
    <source>
        <dbReference type="EMBL" id="GBP38496.1"/>
    </source>
</evidence>
<reference evidence="1 2" key="1">
    <citation type="journal article" date="2019" name="Commun. Biol.">
        <title>The bagworm genome reveals a unique fibroin gene that provides high tensile strength.</title>
        <authorList>
            <person name="Kono N."/>
            <person name="Nakamura H."/>
            <person name="Ohtoshi R."/>
            <person name="Tomita M."/>
            <person name="Numata K."/>
            <person name="Arakawa K."/>
        </authorList>
    </citation>
    <scope>NUCLEOTIDE SEQUENCE [LARGE SCALE GENOMIC DNA]</scope>
</reference>
<organism evidence="1 2">
    <name type="scientific">Eumeta variegata</name>
    <name type="common">Bagworm moth</name>
    <name type="synonym">Eumeta japonica</name>
    <dbReference type="NCBI Taxonomy" id="151549"/>
    <lineage>
        <taxon>Eukaryota</taxon>
        <taxon>Metazoa</taxon>
        <taxon>Ecdysozoa</taxon>
        <taxon>Arthropoda</taxon>
        <taxon>Hexapoda</taxon>
        <taxon>Insecta</taxon>
        <taxon>Pterygota</taxon>
        <taxon>Neoptera</taxon>
        <taxon>Endopterygota</taxon>
        <taxon>Lepidoptera</taxon>
        <taxon>Glossata</taxon>
        <taxon>Ditrysia</taxon>
        <taxon>Tineoidea</taxon>
        <taxon>Psychidae</taxon>
        <taxon>Oiketicinae</taxon>
        <taxon>Eumeta</taxon>
    </lineage>
</organism>
<evidence type="ECO:0000313" key="2">
    <source>
        <dbReference type="Proteomes" id="UP000299102"/>
    </source>
</evidence>